<organism evidence="1 2">
    <name type="scientific">Hydnomerulius pinastri MD-312</name>
    <dbReference type="NCBI Taxonomy" id="994086"/>
    <lineage>
        <taxon>Eukaryota</taxon>
        <taxon>Fungi</taxon>
        <taxon>Dikarya</taxon>
        <taxon>Basidiomycota</taxon>
        <taxon>Agaricomycotina</taxon>
        <taxon>Agaricomycetes</taxon>
        <taxon>Agaricomycetidae</taxon>
        <taxon>Boletales</taxon>
        <taxon>Boletales incertae sedis</taxon>
        <taxon>Leucogyrophana</taxon>
    </lineage>
</organism>
<dbReference type="HOGENOM" id="CLU_1731698_0_0_1"/>
<reference evidence="1 2" key="1">
    <citation type="submission" date="2014-04" db="EMBL/GenBank/DDBJ databases">
        <title>Evolutionary Origins and Diversification of the Mycorrhizal Mutualists.</title>
        <authorList>
            <consortium name="DOE Joint Genome Institute"/>
            <consortium name="Mycorrhizal Genomics Consortium"/>
            <person name="Kohler A."/>
            <person name="Kuo A."/>
            <person name="Nagy L.G."/>
            <person name="Floudas D."/>
            <person name="Copeland A."/>
            <person name="Barry K.W."/>
            <person name="Cichocki N."/>
            <person name="Veneault-Fourrey C."/>
            <person name="LaButti K."/>
            <person name="Lindquist E.A."/>
            <person name="Lipzen A."/>
            <person name="Lundell T."/>
            <person name="Morin E."/>
            <person name="Murat C."/>
            <person name="Riley R."/>
            <person name="Ohm R."/>
            <person name="Sun H."/>
            <person name="Tunlid A."/>
            <person name="Henrissat B."/>
            <person name="Grigoriev I.V."/>
            <person name="Hibbett D.S."/>
            <person name="Martin F."/>
        </authorList>
    </citation>
    <scope>NUCLEOTIDE SEQUENCE [LARGE SCALE GENOMIC DNA]</scope>
    <source>
        <strain evidence="1 2">MD-312</strain>
    </source>
</reference>
<sequence length="151" mass="16525">MIDSSSSHKVPASRNGLPRFWRKLVSSNMHVCRVNAPPTLRRSTSFLCRWLWSGQSSAKAKKPTVSLSSDSEVSALSLPRGFQLKRSTILVEIFASLTQRQSVCDSSQVPKLPPFLLALFQSVLRIGSRNLSASCDLGPRAVCPGWKPGGE</sequence>
<keyword evidence="2" id="KW-1185">Reference proteome</keyword>
<dbReference type="EMBL" id="KN839855">
    <property type="protein sequence ID" value="KIJ62478.1"/>
    <property type="molecule type" value="Genomic_DNA"/>
</dbReference>
<name>A0A0C9W6E2_9AGAM</name>
<gene>
    <name evidence="1" type="ORF">HYDPIDRAFT_114604</name>
</gene>
<protein>
    <submittedName>
        <fullName evidence="1">Unplaced genomic scaffold scaffold_21, whole genome shotgun sequence</fullName>
    </submittedName>
</protein>
<evidence type="ECO:0000313" key="2">
    <source>
        <dbReference type="Proteomes" id="UP000053820"/>
    </source>
</evidence>
<accession>A0A0C9W6E2</accession>
<dbReference type="AlphaFoldDB" id="A0A0C9W6E2"/>
<dbReference type="Proteomes" id="UP000053820">
    <property type="component" value="Unassembled WGS sequence"/>
</dbReference>
<proteinExistence type="predicted"/>
<evidence type="ECO:0000313" key="1">
    <source>
        <dbReference type="EMBL" id="KIJ62478.1"/>
    </source>
</evidence>